<evidence type="ECO:0000313" key="2">
    <source>
        <dbReference type="Proteomes" id="UP000486351"/>
    </source>
</evidence>
<accession>A0A6G0QRA7</accession>
<reference evidence="1 2" key="1">
    <citation type="submission" date="2018-09" db="EMBL/GenBank/DDBJ databases">
        <title>Genomic investigation of the strawberry pathogen Phytophthora fragariae indicates pathogenicity is determined by transcriptional variation in three key races.</title>
        <authorList>
            <person name="Adams T.M."/>
            <person name="Armitage A.D."/>
            <person name="Sobczyk M.K."/>
            <person name="Bates H.J."/>
            <person name="Dunwell J.M."/>
            <person name="Nellist C.F."/>
            <person name="Harrison R.J."/>
        </authorList>
    </citation>
    <scope>NUCLEOTIDE SEQUENCE [LARGE SCALE GENOMIC DNA]</scope>
    <source>
        <strain evidence="1 2">NOV-77</strain>
    </source>
</reference>
<comment type="caution">
    <text evidence="1">The sequence shown here is derived from an EMBL/GenBank/DDBJ whole genome shotgun (WGS) entry which is preliminary data.</text>
</comment>
<sequence>MRRSAWRSFRKSAWTWTVCETASGPCLSGLVTTSTACGTAARKAKRTTNRCAKSWNGTSTGLEFCMTVWAAWRPRRHTAYRLVLPLRLLFLLLLLPRFSRRSSFG</sequence>
<gene>
    <name evidence="1" type="ORF">PF008_g23489</name>
</gene>
<dbReference type="AlphaFoldDB" id="A0A6G0QRA7"/>
<organism evidence="1 2">
    <name type="scientific">Phytophthora fragariae</name>
    <dbReference type="NCBI Taxonomy" id="53985"/>
    <lineage>
        <taxon>Eukaryota</taxon>
        <taxon>Sar</taxon>
        <taxon>Stramenopiles</taxon>
        <taxon>Oomycota</taxon>
        <taxon>Peronosporomycetes</taxon>
        <taxon>Peronosporales</taxon>
        <taxon>Peronosporaceae</taxon>
        <taxon>Phytophthora</taxon>
    </lineage>
</organism>
<dbReference type="Proteomes" id="UP000486351">
    <property type="component" value="Unassembled WGS sequence"/>
</dbReference>
<name>A0A6G0QRA7_9STRA</name>
<protein>
    <submittedName>
        <fullName evidence="1">Uncharacterized protein</fullName>
    </submittedName>
</protein>
<proteinExistence type="predicted"/>
<evidence type="ECO:0000313" key="1">
    <source>
        <dbReference type="EMBL" id="KAE9298489.1"/>
    </source>
</evidence>
<dbReference type="EMBL" id="QXFY01002372">
    <property type="protein sequence ID" value="KAE9298489.1"/>
    <property type="molecule type" value="Genomic_DNA"/>
</dbReference>